<feature type="domain" description="NUP210 Ig-like" evidence="14">
    <location>
        <begin position="846"/>
        <end position="918"/>
    </location>
</feature>
<keyword evidence="5" id="KW-1133">Transmembrane helix</keyword>
<evidence type="ECO:0000256" key="1">
    <source>
        <dbReference type="ARBA" id="ARBA00004590"/>
    </source>
</evidence>
<feature type="domain" description="NUP210 Ig-like" evidence="12">
    <location>
        <begin position="21"/>
        <end position="110"/>
    </location>
</feature>
<feature type="chain" id="PRO_5040258161" description="Nuclear pore membrane glycoprotein 210" evidence="9">
    <location>
        <begin position="21"/>
        <end position="1415"/>
    </location>
</feature>
<evidence type="ECO:0000259" key="14">
    <source>
        <dbReference type="Pfam" id="PF24902"/>
    </source>
</evidence>
<evidence type="ECO:0008006" key="18">
    <source>
        <dbReference type="Google" id="ProtNLM"/>
    </source>
</evidence>
<evidence type="ECO:0000256" key="7">
    <source>
        <dbReference type="ARBA" id="ARBA00023180"/>
    </source>
</evidence>
<proteinExistence type="inferred from homology"/>
<dbReference type="InterPro" id="IPR055098">
    <property type="entry name" value="Ig_NUP210_3rd"/>
</dbReference>
<keyword evidence="4 9" id="KW-0732">Signal</keyword>
<dbReference type="EMBL" id="JAMKOV010000018">
    <property type="protein sequence ID" value="KAI8036514.1"/>
    <property type="molecule type" value="Genomic_DNA"/>
</dbReference>
<feature type="domain" description="NUP210 Ig-like" evidence="10">
    <location>
        <begin position="606"/>
        <end position="702"/>
    </location>
</feature>
<evidence type="ECO:0000259" key="12">
    <source>
        <dbReference type="Pfam" id="PF22967"/>
    </source>
</evidence>
<evidence type="ECO:0000256" key="3">
    <source>
        <dbReference type="ARBA" id="ARBA00022692"/>
    </source>
</evidence>
<dbReference type="SUPFAM" id="SSF49373">
    <property type="entry name" value="Invasin/intimin cell-adhesion fragments"/>
    <property type="match status" value="1"/>
</dbReference>
<feature type="signal peptide" evidence="9">
    <location>
        <begin position="1"/>
        <end position="20"/>
    </location>
</feature>
<sequence length="1415" mass="157818">MDSVLCLMLLILAANHGAEAARLNHPRVLLPIFEEKAINFTLEVDESNCYKWSASRQDLISIMPVYKGFSECAYQAVVTVRTHERRRNTAIVFAEEAHTGETLRCDVIVDVIASLNVRTATRQLYLEEAPAMFELHAFDEQGNEFFTLEGIEFDWEISEPNSKKPAAMRYLTFTDSPYHTTPPALEKFEAEGTKGYMILLEGINTGTAKVKIGMPQVEYRHVKPIEVYINVLANIIIEPSEVTILAGDSVSFRILQLKMDRLHVIDNKQYYLEVEDVSVAKLHGNSATGSALGRTQVFLRDRNMADSDNATKGPSALLTVAEPQRLGISLLPHLNWATVQGVRHELALDLFTADGQKITLGSRYSISSEVDETLFAIDHRTRNGSRLVGEAKKEGITQVYGSYKDLSVQAELQIFEELKLIPTKVVLPYDQSSLKPLELQFHASGGDNNYAWFSGNPQMLQIDAQGLAKTEIRDVRPALVLHERLQNGSLVAAHTTVKVALTRNQKISCLAQIYFLPPNRLQIKHSNFETSLNGFVFVHLDFSHPILQLESNEEVQEAVHDACHVLRLRATAVGSTSLRVSYMFQDKVLHDTVDIYVFEPLGVLNPPDNEVVLPVGSSRNIIYSNGPQRIYTLAAELTKSTDFDGNIIKVSEIKFDIQNAITAFTVLCRKLGQTEFTYRVHNSLSTPNFAVYRSEVTTKVHCVPLLATVSKDRENKFEIEIEVQDSNNRRLMNVSSLQLDWEFSAGDERYHEDTVLHRHVTEEKFVHTVSVPNRDLLVLTLSEVAPNFRIKGTVSHYKEKLLAEQDIYAERPAFGLKNPKTGLIGTPLIENEIRFHTVNSTLLPKDHISIFLAKGHSEEIPITQGSGYLQLELSEEGIVQVEYDEKTRLLVLTPLRFGHVRLELTDRCLTNEPSHLSISVVGIGAIEVASMDRMERTTRIEAIVRVFDTNDNLLLVDRNILSVYDLTYQVLDQSVLSVRLGEQNDLRPGEIRYTITGNNVGETKIVFQSGRGTLQVTSEPLNVQVFAPIRLYPRTSTLVVGSSIQIYYQGGPQPNTNMVYTVESEQIATIRSSIVTAHRLGTSKIVGKFVLKNPITGKDEVVSQDSVEINVIALKGVQIRTPLVRVRCGAVMPATLWGHSDLSPMVLGTLQNTKISWKASPTQVVELFNVFTGAGIEYQSEDLISVRVRALNPGKVTISATISLADGTMLPAATVELTVFKTLELVAPKPIQMDSILAAPRSILQLKSNMDNTVYRTAGQSSGIINVSPDGLVQTKDILGRDLIIAKTADQTLSIGIEVKNVQYILVTLIPNLKLRKVEHKVPRGMNFLFKISLHDNLGNEFSHNIEDANGLRYELATKDVVDAKIDNNLTIALNLQRETNNVIAISLRDPTGVKHAEDYIKLSVVESENIFPTQ</sequence>
<dbReference type="InterPro" id="IPR008964">
    <property type="entry name" value="Invasin/intimin_cell_adhesion"/>
</dbReference>
<comment type="subcellular location">
    <subcellularLocation>
        <location evidence="1">Nucleus membrane</location>
        <topology evidence="1">Single-pass membrane protein</topology>
    </subcellularLocation>
</comment>
<dbReference type="Pfam" id="PF22962">
    <property type="entry name" value="Ig_NUP210_7th"/>
    <property type="match status" value="1"/>
</dbReference>
<keyword evidence="7" id="KW-0325">Glycoprotein</keyword>
<evidence type="ECO:0000259" key="15">
    <source>
        <dbReference type="Pfam" id="PF26181"/>
    </source>
</evidence>
<evidence type="ECO:0000256" key="6">
    <source>
        <dbReference type="ARBA" id="ARBA00023136"/>
    </source>
</evidence>
<accession>A0A9Q0BM55</accession>
<reference evidence="16" key="1">
    <citation type="journal article" date="2023" name="Genome Biol. Evol.">
        <title>Long-read-based Genome Assembly of Drosophila gunungcola Reveals Fewer Chemosensory Genes in Flower-breeding Species.</title>
        <authorList>
            <person name="Negi A."/>
            <person name="Liao B.Y."/>
            <person name="Yeh S.D."/>
        </authorList>
    </citation>
    <scope>NUCLEOTIDE SEQUENCE</scope>
    <source>
        <strain evidence="16">Sukarami</strain>
    </source>
</reference>
<keyword evidence="8" id="KW-0539">Nucleus</keyword>
<organism evidence="16 17">
    <name type="scientific">Drosophila gunungcola</name>
    <name type="common">fruit fly</name>
    <dbReference type="NCBI Taxonomy" id="103775"/>
    <lineage>
        <taxon>Eukaryota</taxon>
        <taxon>Metazoa</taxon>
        <taxon>Ecdysozoa</taxon>
        <taxon>Arthropoda</taxon>
        <taxon>Hexapoda</taxon>
        <taxon>Insecta</taxon>
        <taxon>Pterygota</taxon>
        <taxon>Neoptera</taxon>
        <taxon>Endopterygota</taxon>
        <taxon>Diptera</taxon>
        <taxon>Brachycera</taxon>
        <taxon>Muscomorpha</taxon>
        <taxon>Ephydroidea</taxon>
        <taxon>Drosophilidae</taxon>
        <taxon>Drosophila</taxon>
        <taxon>Sophophora</taxon>
    </lineage>
</organism>
<keyword evidence="6" id="KW-0472">Membrane</keyword>
<evidence type="ECO:0000256" key="5">
    <source>
        <dbReference type="ARBA" id="ARBA00022989"/>
    </source>
</evidence>
<dbReference type="PANTHER" id="PTHR23019">
    <property type="entry name" value="NUCLEAR PORE MEMBRANE GLYCOPROTEIN GP210-RELATED"/>
    <property type="match status" value="1"/>
</dbReference>
<dbReference type="Pfam" id="PF24902">
    <property type="entry name" value="Ig_NUP210_9th"/>
    <property type="match status" value="1"/>
</dbReference>
<evidence type="ECO:0000256" key="8">
    <source>
        <dbReference type="ARBA" id="ARBA00023242"/>
    </source>
</evidence>
<dbReference type="InterPro" id="IPR056899">
    <property type="entry name" value="Ig_NUP210_9th"/>
</dbReference>
<dbReference type="Pfam" id="PF22963">
    <property type="entry name" value="Ig_NUP210_3rd"/>
    <property type="match status" value="1"/>
</dbReference>
<evidence type="ECO:0000313" key="17">
    <source>
        <dbReference type="Proteomes" id="UP001059596"/>
    </source>
</evidence>
<dbReference type="InterPro" id="IPR058779">
    <property type="entry name" value="Ig_NUP210_13th"/>
</dbReference>
<dbReference type="Proteomes" id="UP001059596">
    <property type="component" value="Unassembled WGS sequence"/>
</dbReference>
<protein>
    <recommendedName>
        <fullName evidence="18">Nuclear pore membrane glycoprotein 210</fullName>
    </recommendedName>
</protein>
<dbReference type="InterPro" id="IPR045197">
    <property type="entry name" value="NUP210-like"/>
</dbReference>
<evidence type="ECO:0000259" key="10">
    <source>
        <dbReference type="Pfam" id="PF22962"/>
    </source>
</evidence>
<evidence type="ECO:0000259" key="13">
    <source>
        <dbReference type="Pfam" id="PF22969"/>
    </source>
</evidence>
<feature type="domain" description="NUP210 Ig-like" evidence="15">
    <location>
        <begin position="1114"/>
        <end position="1206"/>
    </location>
</feature>
<dbReference type="GO" id="GO:0005643">
    <property type="term" value="C:nuclear pore"/>
    <property type="evidence" value="ECO:0007669"/>
    <property type="project" value="TreeGrafter"/>
</dbReference>
<dbReference type="Pfam" id="PF22967">
    <property type="entry name" value="Ig_NUP210_1st"/>
    <property type="match status" value="1"/>
</dbReference>
<dbReference type="GO" id="GO:0031965">
    <property type="term" value="C:nuclear membrane"/>
    <property type="evidence" value="ECO:0007669"/>
    <property type="project" value="UniProtKB-SubCell"/>
</dbReference>
<dbReference type="PANTHER" id="PTHR23019:SF0">
    <property type="entry name" value="NUCLEAR PORE MEMBRANE GLYCOPROTEIN 210"/>
    <property type="match status" value="1"/>
</dbReference>
<dbReference type="InterPro" id="IPR055097">
    <property type="entry name" value="Ig_NUP210_2nd"/>
</dbReference>
<evidence type="ECO:0000256" key="4">
    <source>
        <dbReference type="ARBA" id="ARBA00022729"/>
    </source>
</evidence>
<name>A0A9Q0BM55_9MUSC</name>
<comment type="similarity">
    <text evidence="2">Belongs to the NUP210 family.</text>
</comment>
<evidence type="ECO:0000256" key="2">
    <source>
        <dbReference type="ARBA" id="ARBA00007313"/>
    </source>
</evidence>
<feature type="domain" description="NUP210 Ig-like" evidence="11">
    <location>
        <begin position="233"/>
        <end position="323"/>
    </location>
</feature>
<dbReference type="Pfam" id="PF22969">
    <property type="entry name" value="Ig_NUP210_2nd"/>
    <property type="match status" value="1"/>
</dbReference>
<dbReference type="InterPro" id="IPR055099">
    <property type="entry name" value="Ig_NUP210_7th"/>
</dbReference>
<feature type="non-terminal residue" evidence="16">
    <location>
        <position position="1"/>
    </location>
</feature>
<dbReference type="InterPro" id="IPR055096">
    <property type="entry name" value="Ig_NUP210_1st"/>
</dbReference>
<feature type="domain" description="NUP210 Ig-like" evidence="13">
    <location>
        <begin position="119"/>
        <end position="224"/>
    </location>
</feature>
<evidence type="ECO:0000313" key="16">
    <source>
        <dbReference type="EMBL" id="KAI8036514.1"/>
    </source>
</evidence>
<evidence type="ECO:0000259" key="11">
    <source>
        <dbReference type="Pfam" id="PF22963"/>
    </source>
</evidence>
<keyword evidence="3" id="KW-0812">Transmembrane</keyword>
<keyword evidence="17" id="KW-1185">Reference proteome</keyword>
<gene>
    <name evidence="16" type="ORF">M5D96_010673</name>
</gene>
<dbReference type="Pfam" id="PF26181">
    <property type="entry name" value="Ig_NUP210_13th"/>
    <property type="match status" value="1"/>
</dbReference>
<comment type="caution">
    <text evidence="16">The sequence shown here is derived from an EMBL/GenBank/DDBJ whole genome shotgun (WGS) entry which is preliminary data.</text>
</comment>
<evidence type="ECO:0000256" key="9">
    <source>
        <dbReference type="SAM" id="SignalP"/>
    </source>
</evidence>